<evidence type="ECO:0000256" key="2">
    <source>
        <dbReference type="ARBA" id="ARBA00023002"/>
    </source>
</evidence>
<dbReference type="RefSeq" id="WP_344886778.1">
    <property type="nucleotide sequence ID" value="NZ_BAAAWD010000002.1"/>
</dbReference>
<evidence type="ECO:0000313" key="3">
    <source>
        <dbReference type="EMBL" id="GAA2985363.1"/>
    </source>
</evidence>
<sequence length="278" mass="28594">MSRSYVVTGGGRGIGRAVVERLLADDRGDAGSGGSGSVVVVVERDPAALAWLRDHPAAARLSGVAGDGADESVAERAADLAQAAGTLTGWVNNAAVFQDARLDRDPPRRVLELIGANLEGVVVGCAVAIRRFLARQEPGATAEATAEATVGAIVNVSSHQARRAVPGCLPYVTAKAAIEGMTRALAVEYGPHGIRVNAVAPGSVRTERYEDLLASQGPEAAARIERQMAQLHPLGRVARAEEVASAIVHLLGDDAAFITGATVPVDGGRSVLAHDPEA</sequence>
<reference evidence="4" key="1">
    <citation type="journal article" date="2019" name="Int. J. Syst. Evol. Microbiol.">
        <title>The Global Catalogue of Microorganisms (GCM) 10K type strain sequencing project: providing services to taxonomists for standard genome sequencing and annotation.</title>
        <authorList>
            <consortium name="The Broad Institute Genomics Platform"/>
            <consortium name="The Broad Institute Genome Sequencing Center for Infectious Disease"/>
            <person name="Wu L."/>
            <person name="Ma J."/>
        </authorList>
    </citation>
    <scope>NUCLEOTIDE SEQUENCE [LARGE SCALE GENOMIC DNA]</scope>
    <source>
        <strain evidence="4">JCM 3106</strain>
    </source>
</reference>
<evidence type="ECO:0000256" key="1">
    <source>
        <dbReference type="ARBA" id="ARBA00006484"/>
    </source>
</evidence>
<proteinExistence type="inferred from homology"/>
<dbReference type="InterPro" id="IPR002347">
    <property type="entry name" value="SDR_fam"/>
</dbReference>
<dbReference type="PANTHER" id="PTHR42760">
    <property type="entry name" value="SHORT-CHAIN DEHYDROGENASES/REDUCTASES FAMILY MEMBER"/>
    <property type="match status" value="1"/>
</dbReference>
<dbReference type="Proteomes" id="UP001499930">
    <property type="component" value="Unassembled WGS sequence"/>
</dbReference>
<accession>A0ABP6K601</accession>
<dbReference type="Pfam" id="PF13561">
    <property type="entry name" value="adh_short_C2"/>
    <property type="match status" value="1"/>
</dbReference>
<dbReference type="EMBL" id="BAAAWD010000002">
    <property type="protein sequence ID" value="GAA2985363.1"/>
    <property type="molecule type" value="Genomic_DNA"/>
</dbReference>
<dbReference type="InterPro" id="IPR036291">
    <property type="entry name" value="NAD(P)-bd_dom_sf"/>
</dbReference>
<comment type="caution">
    <text evidence="3">The sequence shown here is derived from an EMBL/GenBank/DDBJ whole genome shotgun (WGS) entry which is preliminary data.</text>
</comment>
<dbReference type="InterPro" id="IPR020904">
    <property type="entry name" value="Sc_DH/Rdtase_CS"/>
</dbReference>
<protein>
    <submittedName>
        <fullName evidence="3">SDR family oxidoreductase</fullName>
    </submittedName>
</protein>
<dbReference type="SUPFAM" id="SSF51735">
    <property type="entry name" value="NAD(P)-binding Rossmann-fold domains"/>
    <property type="match status" value="1"/>
</dbReference>
<keyword evidence="4" id="KW-1185">Reference proteome</keyword>
<dbReference type="PROSITE" id="PS00061">
    <property type="entry name" value="ADH_SHORT"/>
    <property type="match status" value="1"/>
</dbReference>
<dbReference type="CDD" id="cd05233">
    <property type="entry name" value="SDR_c"/>
    <property type="match status" value="1"/>
</dbReference>
<name>A0ABP6K601_9ACTN</name>
<dbReference type="Gene3D" id="3.40.50.720">
    <property type="entry name" value="NAD(P)-binding Rossmann-like Domain"/>
    <property type="match status" value="1"/>
</dbReference>
<comment type="similarity">
    <text evidence="1">Belongs to the short-chain dehydrogenases/reductases (SDR) family.</text>
</comment>
<keyword evidence="2" id="KW-0560">Oxidoreductase</keyword>
<dbReference type="PRINTS" id="PR00081">
    <property type="entry name" value="GDHRDH"/>
</dbReference>
<organism evidence="3 4">
    <name type="scientific">Streptosporangium longisporum</name>
    <dbReference type="NCBI Taxonomy" id="46187"/>
    <lineage>
        <taxon>Bacteria</taxon>
        <taxon>Bacillati</taxon>
        <taxon>Actinomycetota</taxon>
        <taxon>Actinomycetes</taxon>
        <taxon>Streptosporangiales</taxon>
        <taxon>Streptosporangiaceae</taxon>
        <taxon>Streptosporangium</taxon>
    </lineage>
</organism>
<dbReference type="PANTHER" id="PTHR42760:SF133">
    <property type="entry name" value="3-OXOACYL-[ACYL-CARRIER-PROTEIN] REDUCTASE"/>
    <property type="match status" value="1"/>
</dbReference>
<dbReference type="PRINTS" id="PR00080">
    <property type="entry name" value="SDRFAMILY"/>
</dbReference>
<gene>
    <name evidence="3" type="ORF">GCM10017559_01090</name>
</gene>
<evidence type="ECO:0000313" key="4">
    <source>
        <dbReference type="Proteomes" id="UP001499930"/>
    </source>
</evidence>